<feature type="compositionally biased region" description="Low complexity" evidence="1">
    <location>
        <begin position="181"/>
        <end position="197"/>
    </location>
</feature>
<dbReference type="Proteomes" id="UP001597058">
    <property type="component" value="Unassembled WGS sequence"/>
</dbReference>
<feature type="domain" description="DUF1996" evidence="3">
    <location>
        <begin position="264"/>
        <end position="496"/>
    </location>
</feature>
<dbReference type="EMBL" id="JBHTMM010000021">
    <property type="protein sequence ID" value="MFD1307877.1"/>
    <property type="molecule type" value="Genomic_DNA"/>
</dbReference>
<sequence length="517" mass="54308">MGRNIRKRRSPLAVRAIAASAALAIGGGGLVWANFYASAHEENSSPNTTKAATAQVATISCPDVGQKLTNVPNKARGEVDGELATLDQQITAAYQRLATTRDAQTRDASFVQNSILGPLKNNRSVIIDRIKLEISRVGGSTPSSLDGLSSCTGTPANQTNAGWGNNGQNNGGQNNGGQNNGGTASPAPSPSASASAGGQQGGGQQTGNGGQAGNGPLASDFVDITKVQANVPRKAGTRAGGSTGTFTTSCGVNANKKFNTDNVIVAPGVTNGAHHLHDYVGNQSNDAFANNDTFAAAKTTCANQGDKSTYYWPVVRIQNGTQDFDQNNDGGGKEGNVGQIQQVKQAQIKFVGSAKSQVVAMPKFLRIITGDAKTTTNGLANANAHWSCTGFENKVQLTQQYPICPRGSTVVRTFAFQSCWDGVNIDSANHRTHVAFADAQGNCANGFKAIPQLTMRLVYGFRAPTLQNGQIKNAYAVDGFPEQLHKAATDHDDFINVFDENLMNKMVNCINKGQRCK</sequence>
<dbReference type="RefSeq" id="WP_329287435.1">
    <property type="nucleotide sequence ID" value="NZ_JBHSKH010000001.1"/>
</dbReference>
<feature type="compositionally biased region" description="Polar residues" evidence="1">
    <location>
        <begin position="138"/>
        <end position="163"/>
    </location>
</feature>
<accession>A0ABW3XE16</accession>
<feature type="region of interest" description="Disordered" evidence="1">
    <location>
        <begin position="137"/>
        <end position="218"/>
    </location>
</feature>
<evidence type="ECO:0000259" key="3">
    <source>
        <dbReference type="Pfam" id="PF09362"/>
    </source>
</evidence>
<proteinExistence type="predicted"/>
<keyword evidence="2" id="KW-1133">Transmembrane helix</keyword>
<evidence type="ECO:0000313" key="5">
    <source>
        <dbReference type="Proteomes" id="UP001597058"/>
    </source>
</evidence>
<feature type="transmembrane region" description="Helical" evidence="2">
    <location>
        <begin position="12"/>
        <end position="37"/>
    </location>
</feature>
<gene>
    <name evidence="4" type="ORF">ACFQ5X_18730</name>
</gene>
<reference evidence="5" key="1">
    <citation type="journal article" date="2019" name="Int. J. Syst. Evol. Microbiol.">
        <title>The Global Catalogue of Microorganisms (GCM) 10K type strain sequencing project: providing services to taxonomists for standard genome sequencing and annotation.</title>
        <authorList>
            <consortium name="The Broad Institute Genomics Platform"/>
            <consortium name="The Broad Institute Genome Sequencing Center for Infectious Disease"/>
            <person name="Wu L."/>
            <person name="Ma J."/>
        </authorList>
    </citation>
    <scope>NUCLEOTIDE SEQUENCE [LARGE SCALE GENOMIC DNA]</scope>
    <source>
        <strain evidence="5">CGMCC 4.7020</strain>
    </source>
</reference>
<keyword evidence="5" id="KW-1185">Reference proteome</keyword>
<dbReference type="PANTHER" id="PTHR43662">
    <property type="match status" value="1"/>
</dbReference>
<evidence type="ECO:0000256" key="2">
    <source>
        <dbReference type="SAM" id="Phobius"/>
    </source>
</evidence>
<evidence type="ECO:0000313" key="4">
    <source>
        <dbReference type="EMBL" id="MFD1307877.1"/>
    </source>
</evidence>
<keyword evidence="2" id="KW-0812">Transmembrane</keyword>
<keyword evidence="2" id="KW-0472">Membrane</keyword>
<evidence type="ECO:0000256" key="1">
    <source>
        <dbReference type="SAM" id="MobiDB-lite"/>
    </source>
</evidence>
<organism evidence="4 5">
    <name type="scientific">Streptomyces kaempferi</name>
    <dbReference type="NCBI Taxonomy" id="333725"/>
    <lineage>
        <taxon>Bacteria</taxon>
        <taxon>Bacillati</taxon>
        <taxon>Actinomycetota</taxon>
        <taxon>Actinomycetes</taxon>
        <taxon>Kitasatosporales</taxon>
        <taxon>Streptomycetaceae</taxon>
        <taxon>Streptomyces</taxon>
    </lineage>
</organism>
<name>A0ABW3XE16_9ACTN</name>
<comment type="caution">
    <text evidence="4">The sequence shown here is derived from an EMBL/GenBank/DDBJ whole genome shotgun (WGS) entry which is preliminary data.</text>
</comment>
<dbReference type="PANTHER" id="PTHR43662:SF3">
    <property type="entry name" value="DOMAIN PROTEIN, PUTATIVE (AFU_ORTHOLOGUE AFUA_6G11970)-RELATED"/>
    <property type="match status" value="1"/>
</dbReference>
<protein>
    <submittedName>
        <fullName evidence="4">DUF1996 domain-containing protein</fullName>
    </submittedName>
</protein>
<feature type="compositionally biased region" description="Gly residues" evidence="1">
    <location>
        <begin position="198"/>
        <end position="213"/>
    </location>
</feature>
<feature type="compositionally biased region" description="Gly residues" evidence="1">
    <location>
        <begin position="169"/>
        <end position="180"/>
    </location>
</feature>
<dbReference type="InterPro" id="IPR018535">
    <property type="entry name" value="DUF1996"/>
</dbReference>
<dbReference type="Pfam" id="PF09362">
    <property type="entry name" value="DUF1996"/>
    <property type="match status" value="1"/>
</dbReference>